<dbReference type="AlphaFoldDB" id="A0A448WUV0"/>
<gene>
    <name evidence="1" type="ORF">PXEA_LOCUS14285</name>
</gene>
<reference evidence="1" key="1">
    <citation type="submission" date="2018-11" db="EMBL/GenBank/DDBJ databases">
        <authorList>
            <consortium name="Pathogen Informatics"/>
        </authorList>
    </citation>
    <scope>NUCLEOTIDE SEQUENCE</scope>
</reference>
<dbReference type="Proteomes" id="UP000784294">
    <property type="component" value="Unassembled WGS sequence"/>
</dbReference>
<organism evidence="1 2">
    <name type="scientific">Protopolystoma xenopodis</name>
    <dbReference type="NCBI Taxonomy" id="117903"/>
    <lineage>
        <taxon>Eukaryota</taxon>
        <taxon>Metazoa</taxon>
        <taxon>Spiralia</taxon>
        <taxon>Lophotrochozoa</taxon>
        <taxon>Platyhelminthes</taxon>
        <taxon>Monogenea</taxon>
        <taxon>Polyopisthocotylea</taxon>
        <taxon>Polystomatidea</taxon>
        <taxon>Polystomatidae</taxon>
        <taxon>Protopolystoma</taxon>
    </lineage>
</organism>
<accession>A0A448WUV0</accession>
<evidence type="ECO:0000313" key="2">
    <source>
        <dbReference type="Proteomes" id="UP000784294"/>
    </source>
</evidence>
<protein>
    <submittedName>
        <fullName evidence="1">Uncharacterized protein</fullName>
    </submittedName>
</protein>
<evidence type="ECO:0000313" key="1">
    <source>
        <dbReference type="EMBL" id="VEL20845.1"/>
    </source>
</evidence>
<dbReference type="EMBL" id="CAAALY010048247">
    <property type="protein sequence ID" value="VEL20845.1"/>
    <property type="molecule type" value="Genomic_DNA"/>
</dbReference>
<proteinExistence type="predicted"/>
<keyword evidence="2" id="KW-1185">Reference proteome</keyword>
<sequence>MVIVPTTSGIRTDLFGWTEAISPPVDISWSVGQTPLLCFPCLIFLLLGTEPPELGRLVENPYRPLLKPKMPRSLLAQPLRRAEQFKARQKGRVLSSANLGLSHPPMKEDLHTPFASFYTFFHLLFLHTSP</sequence>
<name>A0A448WUV0_9PLAT</name>
<comment type="caution">
    <text evidence="1">The sequence shown here is derived from an EMBL/GenBank/DDBJ whole genome shotgun (WGS) entry which is preliminary data.</text>
</comment>